<feature type="compositionally biased region" description="Low complexity" evidence="1">
    <location>
        <begin position="334"/>
        <end position="343"/>
    </location>
</feature>
<dbReference type="AlphaFoldDB" id="A0AAN9V8Y5"/>
<keyword evidence="5" id="KW-1185">Reference proteome</keyword>
<name>A0AAN9V8Y5_9ORTH</name>
<gene>
    <name evidence="4" type="ORF">R5R35_008694</name>
</gene>
<feature type="region of interest" description="Disordered" evidence="1">
    <location>
        <begin position="396"/>
        <end position="416"/>
    </location>
</feature>
<feature type="transmembrane region" description="Helical" evidence="2">
    <location>
        <begin position="66"/>
        <end position="95"/>
    </location>
</feature>
<dbReference type="EMBL" id="JAZDUA010000527">
    <property type="protein sequence ID" value="KAK7791536.1"/>
    <property type="molecule type" value="Genomic_DNA"/>
</dbReference>
<dbReference type="InterPro" id="IPR053891">
    <property type="entry name" value="Shisa_N"/>
</dbReference>
<keyword evidence="2" id="KW-1133">Transmembrane helix</keyword>
<evidence type="ECO:0000313" key="4">
    <source>
        <dbReference type="EMBL" id="KAK7791536.1"/>
    </source>
</evidence>
<dbReference type="Pfam" id="PF13908">
    <property type="entry name" value="Shisa_N"/>
    <property type="match status" value="1"/>
</dbReference>
<evidence type="ECO:0000259" key="3">
    <source>
        <dbReference type="Pfam" id="PF13908"/>
    </source>
</evidence>
<protein>
    <recommendedName>
        <fullName evidence="3">Shisa N-terminal domain-containing protein</fullName>
    </recommendedName>
</protein>
<feature type="region of interest" description="Disordered" evidence="1">
    <location>
        <begin position="432"/>
        <end position="462"/>
    </location>
</feature>
<accession>A0AAN9V8Y5</accession>
<evidence type="ECO:0000256" key="2">
    <source>
        <dbReference type="SAM" id="Phobius"/>
    </source>
</evidence>
<sequence>MLGEEHEDLGSEFCSGYTDNLGKWNTGFYCPSGDTQALYCCGTPTNKYCCAHREHVNKDDFSSLPLLLGVVMGIIAAISIVTLMSCCFCSCCILYKKRQPTTNGGPLYQLQCSSTASGVANMYSFSNQNSHASTPIDTAVLVDMEPVGRNMERSYMSRGRHTFSCEPEPAPRPDILEDSGTGSSSRLRAVEPPPPYDSPASYAMREHMAPQQIKRQHPQLPQPPQHPPPLPPVQRDVHRSEQMNGNALVQNSTFIQIQSHGTSVAPTTQRSPSTEVLEPFSCHMVVSDACASPEGSQDTTSTSESPQSVIKQVLGDIPEETFSTTSTPTPPNSTAPVSTSVSNDTKQVAISNQSYSAPSHCSPSQISNIKGYSQTIVRGSPSGPIPPLRALPTVRSVPSGPSPPAHILSQASSAVGQSQQLVPTVVNINQPTVTPSVPQPCVSPNSSSKPLDTNVLYHSTKF</sequence>
<evidence type="ECO:0000256" key="1">
    <source>
        <dbReference type="SAM" id="MobiDB-lite"/>
    </source>
</evidence>
<feature type="domain" description="Shisa N-terminal" evidence="3">
    <location>
        <begin position="12"/>
        <end position="55"/>
    </location>
</feature>
<proteinExistence type="predicted"/>
<organism evidence="4 5">
    <name type="scientific">Gryllus longicercus</name>
    <dbReference type="NCBI Taxonomy" id="2509291"/>
    <lineage>
        <taxon>Eukaryota</taxon>
        <taxon>Metazoa</taxon>
        <taxon>Ecdysozoa</taxon>
        <taxon>Arthropoda</taxon>
        <taxon>Hexapoda</taxon>
        <taxon>Insecta</taxon>
        <taxon>Pterygota</taxon>
        <taxon>Neoptera</taxon>
        <taxon>Polyneoptera</taxon>
        <taxon>Orthoptera</taxon>
        <taxon>Ensifera</taxon>
        <taxon>Gryllidea</taxon>
        <taxon>Grylloidea</taxon>
        <taxon>Gryllidae</taxon>
        <taxon>Gryllinae</taxon>
        <taxon>Gryllus</taxon>
    </lineage>
</organism>
<feature type="compositionally biased region" description="Polar residues" evidence="1">
    <location>
        <begin position="432"/>
        <end position="451"/>
    </location>
</feature>
<feature type="region of interest" description="Disordered" evidence="1">
    <location>
        <begin position="320"/>
        <end position="344"/>
    </location>
</feature>
<evidence type="ECO:0000313" key="5">
    <source>
        <dbReference type="Proteomes" id="UP001378592"/>
    </source>
</evidence>
<keyword evidence="2" id="KW-0812">Transmembrane</keyword>
<keyword evidence="2" id="KW-0472">Membrane</keyword>
<feature type="region of interest" description="Disordered" evidence="1">
    <location>
        <begin position="159"/>
        <end position="237"/>
    </location>
</feature>
<feature type="compositionally biased region" description="Pro residues" evidence="1">
    <location>
        <begin position="220"/>
        <end position="232"/>
    </location>
</feature>
<dbReference type="Proteomes" id="UP001378592">
    <property type="component" value="Unassembled WGS sequence"/>
</dbReference>
<comment type="caution">
    <text evidence="4">The sequence shown here is derived from an EMBL/GenBank/DDBJ whole genome shotgun (WGS) entry which is preliminary data.</text>
</comment>
<reference evidence="4 5" key="1">
    <citation type="submission" date="2024-03" db="EMBL/GenBank/DDBJ databases">
        <title>The genome assembly and annotation of the cricket Gryllus longicercus Weissman &amp; Gray.</title>
        <authorList>
            <person name="Szrajer S."/>
            <person name="Gray D."/>
            <person name="Ylla G."/>
        </authorList>
    </citation>
    <scope>NUCLEOTIDE SEQUENCE [LARGE SCALE GENOMIC DNA]</scope>
    <source>
        <strain evidence="4">DAG 2021-001</strain>
        <tissue evidence="4">Whole body minus gut</tissue>
    </source>
</reference>